<feature type="chain" id="PRO_5029659664" evidence="8">
    <location>
        <begin position="20"/>
        <end position="92"/>
    </location>
</feature>
<evidence type="ECO:0000256" key="2">
    <source>
        <dbReference type="ARBA" id="ARBA00006434"/>
    </source>
</evidence>
<name>A0A7J6DJZ9_9TELE</name>
<feature type="signal peptide" evidence="8">
    <location>
        <begin position="1"/>
        <end position="19"/>
    </location>
</feature>
<comment type="similarity">
    <text evidence="2 6">Belongs to the sodium:solute symporter (SSF) (TC 2.A.21) family.</text>
</comment>
<dbReference type="GO" id="GO:0015798">
    <property type="term" value="P:myo-inositol transport"/>
    <property type="evidence" value="ECO:0007669"/>
    <property type="project" value="TreeGrafter"/>
</dbReference>
<evidence type="ECO:0000256" key="1">
    <source>
        <dbReference type="ARBA" id="ARBA00004141"/>
    </source>
</evidence>
<evidence type="ECO:0000256" key="6">
    <source>
        <dbReference type="RuleBase" id="RU362091"/>
    </source>
</evidence>
<organism evidence="9 10">
    <name type="scientific">Onychostoma macrolepis</name>
    <dbReference type="NCBI Taxonomy" id="369639"/>
    <lineage>
        <taxon>Eukaryota</taxon>
        <taxon>Metazoa</taxon>
        <taxon>Chordata</taxon>
        <taxon>Craniata</taxon>
        <taxon>Vertebrata</taxon>
        <taxon>Euteleostomi</taxon>
        <taxon>Actinopterygii</taxon>
        <taxon>Neopterygii</taxon>
        <taxon>Teleostei</taxon>
        <taxon>Ostariophysi</taxon>
        <taxon>Cypriniformes</taxon>
        <taxon>Cyprinidae</taxon>
        <taxon>Acrossocheilinae</taxon>
        <taxon>Onychostoma</taxon>
    </lineage>
</organism>
<evidence type="ECO:0000256" key="7">
    <source>
        <dbReference type="SAM" id="Phobius"/>
    </source>
</evidence>
<keyword evidence="5 7" id="KW-0472">Membrane</keyword>
<sequence length="92" mass="10334">MYFVLVLAFGFFAMWKANRDLPWPAFLLGQTPASIWYWCADQVIVQRVLAARNIAHAKGSTLMAGILKVLPMFMIVIPGMISRVIFADKLAC</sequence>
<dbReference type="GO" id="GO:0005412">
    <property type="term" value="F:D-glucose:sodium symporter activity"/>
    <property type="evidence" value="ECO:0007669"/>
    <property type="project" value="TreeGrafter"/>
</dbReference>
<dbReference type="InterPro" id="IPR001734">
    <property type="entry name" value="Na/solute_symporter"/>
</dbReference>
<dbReference type="InterPro" id="IPR038377">
    <property type="entry name" value="Na/Glc_symporter_sf"/>
</dbReference>
<comment type="subcellular location">
    <subcellularLocation>
        <location evidence="1">Membrane</location>
        <topology evidence="1">Multi-pass membrane protein</topology>
    </subcellularLocation>
</comment>
<dbReference type="Pfam" id="PF00474">
    <property type="entry name" value="SSF"/>
    <property type="match status" value="1"/>
</dbReference>
<dbReference type="GO" id="GO:0005886">
    <property type="term" value="C:plasma membrane"/>
    <property type="evidence" value="ECO:0007669"/>
    <property type="project" value="TreeGrafter"/>
</dbReference>
<dbReference type="AlphaFoldDB" id="A0A7J6DJZ9"/>
<keyword evidence="4 7" id="KW-1133">Transmembrane helix</keyword>
<gene>
    <name evidence="9" type="ORF">G5714_001165</name>
</gene>
<dbReference type="EMBL" id="JAAMOB010000001">
    <property type="protein sequence ID" value="KAF4119114.1"/>
    <property type="molecule type" value="Genomic_DNA"/>
</dbReference>
<feature type="transmembrane region" description="Helical" evidence="7">
    <location>
        <begin position="66"/>
        <end position="86"/>
    </location>
</feature>
<proteinExistence type="inferred from homology"/>
<dbReference type="PANTHER" id="PTHR11819:SF150">
    <property type="entry name" value="SODIUM_MYO-INOSITOL COTRANSPORTER"/>
    <property type="match status" value="1"/>
</dbReference>
<dbReference type="GO" id="GO:0006020">
    <property type="term" value="P:inositol metabolic process"/>
    <property type="evidence" value="ECO:0007669"/>
    <property type="project" value="TreeGrafter"/>
</dbReference>
<dbReference type="PANTHER" id="PTHR11819">
    <property type="entry name" value="SOLUTE CARRIER FAMILY 5"/>
    <property type="match status" value="1"/>
</dbReference>
<keyword evidence="8" id="KW-0732">Signal</keyword>
<evidence type="ECO:0000256" key="3">
    <source>
        <dbReference type="ARBA" id="ARBA00022692"/>
    </source>
</evidence>
<keyword evidence="10" id="KW-1185">Reference proteome</keyword>
<evidence type="ECO:0000313" key="9">
    <source>
        <dbReference type="EMBL" id="KAF4119114.1"/>
    </source>
</evidence>
<dbReference type="Gene3D" id="1.20.1730.10">
    <property type="entry name" value="Sodium/glucose cotransporter"/>
    <property type="match status" value="1"/>
</dbReference>
<accession>A0A7J6DJZ9</accession>
<reference evidence="9 10" key="1">
    <citation type="submission" date="2020-04" db="EMBL/GenBank/DDBJ databases">
        <title>Chromosome-level genome assembly of a cyprinid fish Onychostoma macrolepis by integration of Nanopore Sequencing, Bionano and Hi-C technology.</title>
        <authorList>
            <person name="Wang D."/>
        </authorList>
    </citation>
    <scope>NUCLEOTIDE SEQUENCE [LARGE SCALE GENOMIC DNA]</scope>
    <source>
        <strain evidence="9">SWU-2019</strain>
        <tissue evidence="9">Muscle</tissue>
    </source>
</reference>
<evidence type="ECO:0000256" key="8">
    <source>
        <dbReference type="SAM" id="SignalP"/>
    </source>
</evidence>
<protein>
    <submittedName>
        <fullName evidence="9">Uncharacterized protein</fullName>
    </submittedName>
</protein>
<evidence type="ECO:0000256" key="4">
    <source>
        <dbReference type="ARBA" id="ARBA00022989"/>
    </source>
</evidence>
<evidence type="ECO:0000313" key="10">
    <source>
        <dbReference type="Proteomes" id="UP000579812"/>
    </source>
</evidence>
<evidence type="ECO:0000256" key="5">
    <source>
        <dbReference type="ARBA" id="ARBA00023136"/>
    </source>
</evidence>
<comment type="caution">
    <text evidence="9">The sequence shown here is derived from an EMBL/GenBank/DDBJ whole genome shotgun (WGS) entry which is preliminary data.</text>
</comment>
<keyword evidence="3 7" id="KW-0812">Transmembrane</keyword>
<dbReference type="PROSITE" id="PS50283">
    <property type="entry name" value="NA_SOLUT_SYMP_3"/>
    <property type="match status" value="1"/>
</dbReference>
<dbReference type="Proteomes" id="UP000579812">
    <property type="component" value="Unassembled WGS sequence"/>
</dbReference>